<dbReference type="InterPro" id="IPR036291">
    <property type="entry name" value="NAD(P)-bd_dom_sf"/>
</dbReference>
<reference evidence="2" key="1">
    <citation type="journal article" date="2014" name="Proc. Natl. Acad. Sci. U.S.A.">
        <title>Extensive sampling of basidiomycete genomes demonstrates inadequacy of the white-rot/brown-rot paradigm for wood decay fungi.</title>
        <authorList>
            <person name="Riley R."/>
            <person name="Salamov A.A."/>
            <person name="Brown D.W."/>
            <person name="Nagy L.G."/>
            <person name="Floudas D."/>
            <person name="Held B.W."/>
            <person name="Levasseur A."/>
            <person name="Lombard V."/>
            <person name="Morin E."/>
            <person name="Otillar R."/>
            <person name="Lindquist E.A."/>
            <person name="Sun H."/>
            <person name="LaButti K.M."/>
            <person name="Schmutz J."/>
            <person name="Jabbour D."/>
            <person name="Luo H."/>
            <person name="Baker S.E."/>
            <person name="Pisabarro A.G."/>
            <person name="Walton J.D."/>
            <person name="Blanchette R.A."/>
            <person name="Henrissat B."/>
            <person name="Martin F."/>
            <person name="Cullen D."/>
            <person name="Hibbett D.S."/>
            <person name="Grigoriev I.V."/>
        </authorList>
    </citation>
    <scope>NUCLEOTIDE SEQUENCE [LARGE SCALE GENOMIC DNA]</scope>
    <source>
        <strain evidence="2">FD-172 SS1</strain>
    </source>
</reference>
<dbReference type="InParanoid" id="A0A067MVV5"/>
<evidence type="ECO:0000313" key="2">
    <source>
        <dbReference type="Proteomes" id="UP000027195"/>
    </source>
</evidence>
<keyword evidence="2" id="KW-1185">Reference proteome</keyword>
<dbReference type="Gene3D" id="3.40.50.720">
    <property type="entry name" value="NAD(P)-binding Rossmann-like Domain"/>
    <property type="match status" value="1"/>
</dbReference>
<dbReference type="AlphaFoldDB" id="A0A067MVV5"/>
<gene>
    <name evidence="1" type="ORF">BOTBODRAFT_31586</name>
</gene>
<dbReference type="OrthoDB" id="63935at2759"/>
<dbReference type="HOGENOM" id="CLU_066707_1_0_1"/>
<dbReference type="SUPFAM" id="SSF51735">
    <property type="entry name" value="NAD(P)-binding Rossmann-fold domains"/>
    <property type="match status" value="1"/>
</dbReference>
<protein>
    <recommendedName>
        <fullName evidence="3">NAD(P)-binding domain-containing protein</fullName>
    </recommendedName>
</protein>
<proteinExistence type="predicted"/>
<evidence type="ECO:0000313" key="1">
    <source>
        <dbReference type="EMBL" id="KDQ15701.1"/>
    </source>
</evidence>
<accession>A0A067MVV5</accession>
<sequence>MASTSSPTVVYLGASRGVGFAAYSRLAQLRPDIRSILLLRNPERFQSEEYATLSDDIKSRTVLFKGDAHNKAQVEEAINMAGDDLEAVVFTIGFQPPNSTTAAIKAAAGGFKLDPPDICTRALTHVLVPFCEVYARQPESRKPRLVINSSMGMGAGAHKCLPFALKMLYTIMLKYPHQDKIAMEVVLHEALIPTPSYPSFFPSPSEIPSEIITPTALAALPKSIIHPSHALILRPALFTDGPEKGVDRVRAGQEGEIKSCYTISRLDVGGFAAACLADKDGELAKKWFGKQVVLAY</sequence>
<organism evidence="1 2">
    <name type="scientific">Botryobasidium botryosum (strain FD-172 SS1)</name>
    <dbReference type="NCBI Taxonomy" id="930990"/>
    <lineage>
        <taxon>Eukaryota</taxon>
        <taxon>Fungi</taxon>
        <taxon>Dikarya</taxon>
        <taxon>Basidiomycota</taxon>
        <taxon>Agaricomycotina</taxon>
        <taxon>Agaricomycetes</taxon>
        <taxon>Cantharellales</taxon>
        <taxon>Botryobasidiaceae</taxon>
        <taxon>Botryobasidium</taxon>
    </lineage>
</organism>
<dbReference type="EMBL" id="KL198031">
    <property type="protein sequence ID" value="KDQ15701.1"/>
    <property type="molecule type" value="Genomic_DNA"/>
</dbReference>
<name>A0A067MVV5_BOTB1</name>
<evidence type="ECO:0008006" key="3">
    <source>
        <dbReference type="Google" id="ProtNLM"/>
    </source>
</evidence>
<dbReference type="Proteomes" id="UP000027195">
    <property type="component" value="Unassembled WGS sequence"/>
</dbReference>
<dbReference type="STRING" id="930990.A0A067MVV5"/>